<keyword evidence="4" id="KW-0732">Signal</keyword>
<dbReference type="InterPro" id="IPR036084">
    <property type="entry name" value="Ser_inhib-like_sf"/>
</dbReference>
<feature type="domain" description="EGF-like" evidence="9">
    <location>
        <begin position="796"/>
        <end position="834"/>
    </location>
</feature>
<feature type="domain" description="VWFD" evidence="10">
    <location>
        <begin position="1"/>
        <end position="164"/>
    </location>
</feature>
<dbReference type="GO" id="GO:0005615">
    <property type="term" value="C:extracellular space"/>
    <property type="evidence" value="ECO:0007669"/>
    <property type="project" value="TreeGrafter"/>
</dbReference>
<dbReference type="Pfam" id="PF08742">
    <property type="entry name" value="C8"/>
    <property type="match status" value="3"/>
</dbReference>
<keyword evidence="2" id="KW-0964">Secreted</keyword>
<dbReference type="FunFam" id="2.10.25.10:FF:000520">
    <property type="entry name" value="Predicted protein"/>
    <property type="match status" value="1"/>
</dbReference>
<dbReference type="PROSITE" id="PS01186">
    <property type="entry name" value="EGF_2"/>
    <property type="match status" value="5"/>
</dbReference>
<evidence type="ECO:0000256" key="5">
    <source>
        <dbReference type="ARBA" id="ARBA00022837"/>
    </source>
</evidence>
<dbReference type="InterPro" id="IPR025615">
    <property type="entry name" value="TILa_dom"/>
</dbReference>
<dbReference type="PANTHER" id="PTHR11339">
    <property type="entry name" value="EXTRACELLULAR MATRIX GLYCOPROTEIN RELATED"/>
    <property type="match status" value="1"/>
</dbReference>
<feature type="domain" description="EGF-like" evidence="9">
    <location>
        <begin position="371"/>
        <end position="407"/>
    </location>
</feature>
<keyword evidence="3 8" id="KW-0245">EGF-like domain</keyword>
<keyword evidence="6 8" id="KW-1015">Disulfide bond</keyword>
<evidence type="ECO:0000256" key="4">
    <source>
        <dbReference type="ARBA" id="ARBA00022729"/>
    </source>
</evidence>
<dbReference type="Pfam" id="PF00008">
    <property type="entry name" value="EGF"/>
    <property type="match status" value="2"/>
</dbReference>
<dbReference type="FunFam" id="2.10.25.10:FF:000537">
    <property type="entry name" value="Notch 3"/>
    <property type="match status" value="1"/>
</dbReference>
<dbReference type="Pfam" id="PF00094">
    <property type="entry name" value="VWD"/>
    <property type="match status" value="4"/>
</dbReference>
<dbReference type="Pfam" id="PF01826">
    <property type="entry name" value="TIL"/>
    <property type="match status" value="2"/>
</dbReference>
<evidence type="ECO:0000313" key="12">
    <source>
        <dbReference type="Proteomes" id="UP000230750"/>
    </source>
</evidence>
<dbReference type="SMART" id="SM00832">
    <property type="entry name" value="C8"/>
    <property type="match status" value="3"/>
</dbReference>
<gene>
    <name evidence="11" type="ORF">BSL78_09957</name>
</gene>
<comment type="subcellular location">
    <subcellularLocation>
        <location evidence="1">Secreted</location>
    </subcellularLocation>
</comment>
<feature type="domain" description="VWFD" evidence="10">
    <location>
        <begin position="839"/>
        <end position="1014"/>
    </location>
</feature>
<evidence type="ECO:0000256" key="3">
    <source>
        <dbReference type="ARBA" id="ARBA00022536"/>
    </source>
</evidence>
<dbReference type="PROSITE" id="PS50026">
    <property type="entry name" value="EGF_3"/>
    <property type="match status" value="4"/>
</dbReference>
<keyword evidence="12" id="KW-1185">Reference proteome</keyword>
<evidence type="ECO:0000256" key="8">
    <source>
        <dbReference type="PROSITE-ProRule" id="PRU00076"/>
    </source>
</evidence>
<accession>A0A2G8KYN7</accession>
<dbReference type="CDD" id="cd00054">
    <property type="entry name" value="EGF_CA"/>
    <property type="match status" value="2"/>
</dbReference>
<dbReference type="CDD" id="cd19941">
    <property type="entry name" value="TIL"/>
    <property type="match status" value="3"/>
</dbReference>
<dbReference type="SUPFAM" id="SSF57196">
    <property type="entry name" value="EGF/Laminin"/>
    <property type="match status" value="2"/>
</dbReference>
<evidence type="ECO:0000259" key="10">
    <source>
        <dbReference type="PROSITE" id="PS51233"/>
    </source>
</evidence>
<reference evidence="11 12" key="1">
    <citation type="journal article" date="2017" name="PLoS Biol.">
        <title>The sea cucumber genome provides insights into morphological evolution and visceral regeneration.</title>
        <authorList>
            <person name="Zhang X."/>
            <person name="Sun L."/>
            <person name="Yuan J."/>
            <person name="Sun Y."/>
            <person name="Gao Y."/>
            <person name="Zhang L."/>
            <person name="Li S."/>
            <person name="Dai H."/>
            <person name="Hamel J.F."/>
            <person name="Liu C."/>
            <person name="Yu Y."/>
            <person name="Liu S."/>
            <person name="Lin W."/>
            <person name="Guo K."/>
            <person name="Jin S."/>
            <person name="Xu P."/>
            <person name="Storey K.B."/>
            <person name="Huan P."/>
            <person name="Zhang T."/>
            <person name="Zhou Y."/>
            <person name="Zhang J."/>
            <person name="Lin C."/>
            <person name="Li X."/>
            <person name="Xing L."/>
            <person name="Huo D."/>
            <person name="Sun M."/>
            <person name="Wang L."/>
            <person name="Mercier A."/>
            <person name="Li F."/>
            <person name="Yang H."/>
            <person name="Xiang J."/>
        </authorList>
    </citation>
    <scope>NUCLEOTIDE SEQUENCE [LARGE SCALE GENOMIC DNA]</scope>
    <source>
        <strain evidence="11">Shaxun</strain>
        <tissue evidence="11">Muscle</tissue>
    </source>
</reference>
<dbReference type="GO" id="GO:0031012">
    <property type="term" value="C:extracellular matrix"/>
    <property type="evidence" value="ECO:0007669"/>
    <property type="project" value="TreeGrafter"/>
</dbReference>
<dbReference type="InterPro" id="IPR018097">
    <property type="entry name" value="EGF_Ca-bd_CS"/>
</dbReference>
<dbReference type="SMART" id="SM00179">
    <property type="entry name" value="EGF_CA"/>
    <property type="match status" value="2"/>
</dbReference>
<dbReference type="PROSITE" id="PS00022">
    <property type="entry name" value="EGF_1"/>
    <property type="match status" value="2"/>
</dbReference>
<dbReference type="InterPro" id="IPR002919">
    <property type="entry name" value="TIL_dom"/>
</dbReference>
<protein>
    <submittedName>
        <fullName evidence="11">Putative IgGFc-binding protein</fullName>
    </submittedName>
</protein>
<comment type="caution">
    <text evidence="8">Lacks conserved residue(s) required for the propagation of feature annotation.</text>
</comment>
<dbReference type="PANTHER" id="PTHR11339:SF373">
    <property type="entry name" value="VWFD DOMAIN-CONTAINING PROTEIN"/>
    <property type="match status" value="1"/>
</dbReference>
<evidence type="ECO:0000259" key="9">
    <source>
        <dbReference type="PROSITE" id="PS50026"/>
    </source>
</evidence>
<evidence type="ECO:0000313" key="11">
    <source>
        <dbReference type="EMBL" id="PIK53133.1"/>
    </source>
</evidence>
<evidence type="ECO:0000256" key="1">
    <source>
        <dbReference type="ARBA" id="ARBA00004613"/>
    </source>
</evidence>
<dbReference type="OrthoDB" id="3438930at2759"/>
<sequence>MTFQSGCEYVLAEHTVSQSQTSGLYPFKLMARHYKRKSTDHVTYLRWIRLRIDNVNYKLVNKQLFVGSDVVETPFNTDHLSVVLRADNTMILTTDIGLSVEFKGYTASVSLDKAYSGQVTGLCGDCDGDASNDCEGDGDEAIAQCTSAWATGECDPLVPYDGCLENSDNVDQATELCGILTDESGPFQLCQDVVDMSELVSVCEYDLCVTLPSRKLLCDHLDNAARMCNEAGVNVGDWRDLDKACANTCPAGTIYNSCGNPCPETCFGETANCGIDCVDQCECPVGEVLANGNCLQPTQCGCQTPVGGYLGPEEVVLDDSCGSSCSCDGNIYTCLDIKCDENAQCTEQDGVRGCYCNPGFEGDGITCTPEVMDPCESNPCEHGGVCTSDGTDYQCQCPDGYEGNNCEIDIDECADEPCQNGGTCVDGVNQYTCQCADGYEGKDCENEKHCYCNIWGDPHHVTFDDREITFQGECEYVLAVHTDAQAVESGLTAFKLMARYHMLKPTDKASYVRYIRLRYNKITYKMMNGLLYLGTTQTATPYSANGVNVILRADGAFVLTVDIGLTVEFKGYTAVVSLHAKYSNQIDGACGNCDGNADNDCAGDTQKDISKCVQTWANSEDCEPPTPFDGCLENPDNKPQAEQICSNINTGVFDACDGTVDLDGLVAVCEYDLCATLPDQSLACDHFENAAKLCQENGIDIGNWREEIPECSNTCSADTVYNPCGSACPKTCFGETSDCDLDCVNLCECPEGTVLGNGQCLKPEQCGCQLPDGGYLPLDESVYNAECGERCSCVAGTYTCETSSCDPDAQCTDKGGVVGCYCNPGFTGDGLTCIPEPTCRCTVWGDPHYTTFDNVKYDFQGDCEYTVLKPCEDSEHPDFEVVGNNRKNSPTSRISYLREVRLVYGGKEYELLQDGVVLVDGAKEPLPYDDDNGVHISKPGNTVLYTDFGLTLTWDNDQGLTVTLGKNDYFNNTCGLCGTCNDIAFDEFLMSSGELTSDVLEFGTSWQTGDRECKDPPVEVTCPAGEDAETEAKSECDAIIDPLGVLSVCHDFLDPTPYYETCVYDVCAGEAGSLCANMEEYVKECIANGGTVYYWWKDRPECQPDCPEGSVYISDYPGCPPTCAQPNGDPDCPFDSVPNHESWVNDDCTETCSCLDGILQCSSLVCDEFAECGIKAGQRGCVCNEGYEGNGLECTEAACECSAYGDPHYVTFDGSRYNFQGDCEYTLVENCNNDGTLPDYKVIVNNVKDYPTSPVSFTRGVRLEYDGNNYEVNSQGTVYINGIQELLPYVSEDVTVQRLYPDRVVSLNLRRLLRRSPTQLQLANITLPTRNRDNY</sequence>
<proteinExistence type="predicted"/>
<dbReference type="SUPFAM" id="SSF57567">
    <property type="entry name" value="Serine protease inhibitors"/>
    <property type="match status" value="2"/>
</dbReference>
<dbReference type="PROSITE" id="PS51233">
    <property type="entry name" value="VWFD"/>
    <property type="match status" value="4"/>
</dbReference>
<feature type="disulfide bond" evidence="8">
    <location>
        <begin position="435"/>
        <end position="444"/>
    </location>
</feature>
<dbReference type="InterPro" id="IPR001881">
    <property type="entry name" value="EGF-like_Ca-bd_dom"/>
</dbReference>
<dbReference type="InterPro" id="IPR001846">
    <property type="entry name" value="VWF_type-D"/>
</dbReference>
<dbReference type="STRING" id="307972.A0A2G8KYN7"/>
<dbReference type="GO" id="GO:0005509">
    <property type="term" value="F:calcium ion binding"/>
    <property type="evidence" value="ECO:0007669"/>
    <property type="project" value="InterPro"/>
</dbReference>
<dbReference type="PROSITE" id="PS01187">
    <property type="entry name" value="EGF_CA"/>
    <property type="match status" value="1"/>
</dbReference>
<dbReference type="Gene3D" id="2.10.25.10">
    <property type="entry name" value="Laminin"/>
    <property type="match status" value="7"/>
</dbReference>
<dbReference type="PROSITE" id="PS00010">
    <property type="entry name" value="ASX_HYDROXYL"/>
    <property type="match status" value="1"/>
</dbReference>
<evidence type="ECO:0000256" key="2">
    <source>
        <dbReference type="ARBA" id="ARBA00022525"/>
    </source>
</evidence>
<dbReference type="Pfam" id="PF12714">
    <property type="entry name" value="TILa"/>
    <property type="match status" value="1"/>
</dbReference>
<dbReference type="InterPro" id="IPR014853">
    <property type="entry name" value="VWF/SSPO/ZAN-like_Cys-rich_dom"/>
</dbReference>
<keyword evidence="7" id="KW-0325">Glycoprotein</keyword>
<dbReference type="Pfam" id="PF12947">
    <property type="entry name" value="EGF_3"/>
    <property type="match status" value="1"/>
</dbReference>
<comment type="caution">
    <text evidence="11">The sequence shown here is derived from an EMBL/GenBank/DDBJ whole genome shotgun (WGS) entry which is preliminary data.</text>
</comment>
<dbReference type="InterPro" id="IPR024731">
    <property type="entry name" value="NELL2-like_EGF"/>
</dbReference>
<evidence type="ECO:0000256" key="7">
    <source>
        <dbReference type="ARBA" id="ARBA00023180"/>
    </source>
</evidence>
<name>A0A2G8KYN7_STIJA</name>
<feature type="domain" description="EGF-like" evidence="9">
    <location>
        <begin position="409"/>
        <end position="445"/>
    </location>
</feature>
<evidence type="ECO:0000256" key="6">
    <source>
        <dbReference type="ARBA" id="ARBA00023157"/>
    </source>
</evidence>
<feature type="domain" description="VWFD" evidence="10">
    <location>
        <begin position="450"/>
        <end position="632"/>
    </location>
</feature>
<feature type="domain" description="EGF-like" evidence="9">
    <location>
        <begin position="330"/>
        <end position="368"/>
    </location>
</feature>
<dbReference type="EMBL" id="MRZV01000299">
    <property type="protein sequence ID" value="PIK53133.1"/>
    <property type="molecule type" value="Genomic_DNA"/>
</dbReference>
<dbReference type="SMART" id="SM00216">
    <property type="entry name" value="VWD"/>
    <property type="match status" value="4"/>
</dbReference>
<dbReference type="PRINTS" id="PR00010">
    <property type="entry name" value="EGFBLOOD"/>
</dbReference>
<feature type="disulfide bond" evidence="8">
    <location>
        <begin position="397"/>
        <end position="406"/>
    </location>
</feature>
<dbReference type="InterPro" id="IPR000152">
    <property type="entry name" value="EGF-type_Asp/Asn_hydroxyl_site"/>
</dbReference>
<dbReference type="SMART" id="SM00181">
    <property type="entry name" value="EGF"/>
    <property type="match status" value="6"/>
</dbReference>
<feature type="domain" description="VWFD" evidence="10">
    <location>
        <begin position="1199"/>
        <end position="1335"/>
    </location>
</feature>
<dbReference type="InterPro" id="IPR050780">
    <property type="entry name" value="Mucin_vWF_Thrombospondin_sf"/>
</dbReference>
<keyword evidence="5" id="KW-0106">Calcium</keyword>
<dbReference type="InterPro" id="IPR000742">
    <property type="entry name" value="EGF"/>
</dbReference>
<organism evidence="11 12">
    <name type="scientific">Stichopus japonicus</name>
    <name type="common">Sea cucumber</name>
    <dbReference type="NCBI Taxonomy" id="307972"/>
    <lineage>
        <taxon>Eukaryota</taxon>
        <taxon>Metazoa</taxon>
        <taxon>Echinodermata</taxon>
        <taxon>Eleutherozoa</taxon>
        <taxon>Echinozoa</taxon>
        <taxon>Holothuroidea</taxon>
        <taxon>Aspidochirotacea</taxon>
        <taxon>Aspidochirotida</taxon>
        <taxon>Stichopodidae</taxon>
        <taxon>Apostichopus</taxon>
    </lineage>
</organism>
<dbReference type="Proteomes" id="UP000230750">
    <property type="component" value="Unassembled WGS sequence"/>
</dbReference>